<accession>A0ABW8KKU4</accession>
<gene>
    <name evidence="2" type="ORF">ISP14_18420</name>
</gene>
<dbReference type="Proteomes" id="UP001620397">
    <property type="component" value="Unassembled WGS sequence"/>
</dbReference>
<evidence type="ECO:0000313" key="2">
    <source>
        <dbReference type="EMBL" id="MFK2932755.1"/>
    </source>
</evidence>
<dbReference type="RefSeq" id="WP_404542796.1">
    <property type="nucleotide sequence ID" value="NZ_JADIKL010000018.1"/>
</dbReference>
<feature type="compositionally biased region" description="Basic and acidic residues" evidence="1">
    <location>
        <begin position="45"/>
        <end position="58"/>
    </location>
</feature>
<reference evidence="2 3" key="1">
    <citation type="submission" date="2020-10" db="EMBL/GenBank/DDBJ databases">
        <title>Phylogeny of dyella-like bacteria.</title>
        <authorList>
            <person name="Fu J."/>
        </authorList>
    </citation>
    <scope>NUCLEOTIDE SEQUENCE [LARGE SCALE GENOMIC DNA]</scope>
    <source>
        <strain evidence="2 3">DKC-1</strain>
    </source>
</reference>
<feature type="region of interest" description="Disordered" evidence="1">
    <location>
        <begin position="1"/>
        <end position="72"/>
    </location>
</feature>
<protein>
    <submittedName>
        <fullName evidence="2">Uncharacterized protein</fullName>
    </submittedName>
</protein>
<organism evidence="2 3">
    <name type="scientific">Dyella agri</name>
    <dbReference type="NCBI Taxonomy" id="1926869"/>
    <lineage>
        <taxon>Bacteria</taxon>
        <taxon>Pseudomonadati</taxon>
        <taxon>Pseudomonadota</taxon>
        <taxon>Gammaproteobacteria</taxon>
        <taxon>Lysobacterales</taxon>
        <taxon>Rhodanobacteraceae</taxon>
        <taxon>Dyella</taxon>
    </lineage>
</organism>
<keyword evidence="3" id="KW-1185">Reference proteome</keyword>
<evidence type="ECO:0000313" key="3">
    <source>
        <dbReference type="Proteomes" id="UP001620397"/>
    </source>
</evidence>
<evidence type="ECO:0000256" key="1">
    <source>
        <dbReference type="SAM" id="MobiDB-lite"/>
    </source>
</evidence>
<dbReference type="EMBL" id="JADIKL010000018">
    <property type="protein sequence ID" value="MFK2932755.1"/>
    <property type="molecule type" value="Genomic_DNA"/>
</dbReference>
<name>A0ABW8KKU4_9GAMM</name>
<proteinExistence type="predicted"/>
<sequence length="72" mass="7966">MPGNLVDGCTPQTNLITTPERDPLATTNYSFEKRQREIAKKKKQDNKQAKKMASRDGTRSAPEARASTAKST</sequence>
<comment type="caution">
    <text evidence="2">The sequence shown here is derived from an EMBL/GenBank/DDBJ whole genome shotgun (WGS) entry which is preliminary data.</text>
</comment>